<reference evidence="1" key="1">
    <citation type="submission" date="2019-09" db="EMBL/GenBank/DDBJ databases">
        <title>Characterisation of the sponge microbiome using genome-centric metagenomics.</title>
        <authorList>
            <person name="Engelberts J.P."/>
            <person name="Robbins S.J."/>
            <person name="De Goeij J.M."/>
            <person name="Aranda M."/>
            <person name="Bell S.C."/>
            <person name="Webster N.S."/>
        </authorList>
    </citation>
    <scope>NUCLEOTIDE SEQUENCE</scope>
    <source>
        <strain evidence="1">SB0675_bin_29</strain>
    </source>
</reference>
<gene>
    <name evidence="1" type="ORF">F4148_20345</name>
</gene>
<evidence type="ECO:0000313" key="1">
    <source>
        <dbReference type="EMBL" id="MYH63992.1"/>
    </source>
</evidence>
<dbReference type="AlphaFoldDB" id="A0A6B1G2A9"/>
<protein>
    <submittedName>
        <fullName evidence="1">Uncharacterized protein</fullName>
    </submittedName>
</protein>
<accession>A0A6B1G2A9</accession>
<organism evidence="1">
    <name type="scientific">Caldilineaceae bacterium SB0675_bin_29</name>
    <dbReference type="NCBI Taxonomy" id="2605266"/>
    <lineage>
        <taxon>Bacteria</taxon>
        <taxon>Bacillati</taxon>
        <taxon>Chloroflexota</taxon>
        <taxon>Caldilineae</taxon>
        <taxon>Caldilineales</taxon>
        <taxon>Caldilineaceae</taxon>
    </lineage>
</organism>
<name>A0A6B1G2A9_9CHLR</name>
<proteinExistence type="predicted"/>
<sequence length="144" mass="16723">MNLDARFQKADKNLDPEYEGQFDLWFEGIRVEVKTARAIDNSRSGEMASRALHWGTEAPFWMNFQQIKLDVGDVFVFIGVWVDKIVYWVLSDEEVKQNDFLSHQHRGGIEYQIGIRNTNIQEFNAFRVEAAALTNAIKLKARIQ</sequence>
<dbReference type="EMBL" id="VYDA01000721">
    <property type="protein sequence ID" value="MYH63992.1"/>
    <property type="molecule type" value="Genomic_DNA"/>
</dbReference>
<comment type="caution">
    <text evidence="1">The sequence shown here is derived from an EMBL/GenBank/DDBJ whole genome shotgun (WGS) entry which is preliminary data.</text>
</comment>